<accession>A0A1N6UHQ4</accession>
<dbReference type="InterPro" id="IPR014004">
    <property type="entry name" value="Transpt-assoc_nodulatn_dom_bac"/>
</dbReference>
<proteinExistence type="predicted"/>
<evidence type="ECO:0000259" key="2">
    <source>
        <dbReference type="PROSITE" id="PS50914"/>
    </source>
</evidence>
<feature type="signal peptide" evidence="1">
    <location>
        <begin position="1"/>
        <end position="25"/>
    </location>
</feature>
<name>A0A1N6UHQ4_9GAMM</name>
<dbReference type="eggNOG" id="COG2823">
    <property type="taxonomic scope" value="Bacteria"/>
</dbReference>
<dbReference type="InterPro" id="IPR007055">
    <property type="entry name" value="BON_dom"/>
</dbReference>
<gene>
    <name evidence="3" type="ORF">SAMN05421647_10731</name>
</gene>
<dbReference type="Gene3D" id="3.30.1340.30">
    <property type="match status" value="2"/>
</dbReference>
<dbReference type="STRING" id="49186.SAMN05421647_10731"/>
<evidence type="ECO:0000256" key="1">
    <source>
        <dbReference type="SAM" id="SignalP"/>
    </source>
</evidence>
<dbReference type="SMART" id="SM00749">
    <property type="entry name" value="BON"/>
    <property type="match status" value="2"/>
</dbReference>
<keyword evidence="1" id="KW-0732">Signal</keyword>
<evidence type="ECO:0000313" key="3">
    <source>
        <dbReference type="EMBL" id="SIQ65113.1"/>
    </source>
</evidence>
<dbReference type="RefSeq" id="WP_076463743.1">
    <property type="nucleotide sequence ID" value="NZ_FTMN01000007.1"/>
</dbReference>
<keyword evidence="4" id="KW-1185">Reference proteome</keyword>
<dbReference type="PROSITE" id="PS50914">
    <property type="entry name" value="BON"/>
    <property type="match status" value="2"/>
</dbReference>
<evidence type="ECO:0000313" key="4">
    <source>
        <dbReference type="Proteomes" id="UP000186895"/>
    </source>
</evidence>
<dbReference type="PANTHER" id="PTHR34606">
    <property type="entry name" value="BON DOMAIN-CONTAINING PROTEIN"/>
    <property type="match status" value="1"/>
</dbReference>
<protein>
    <submittedName>
        <fullName evidence="3">Osmotically-inducible protein OsmY, contains BON domain</fullName>
    </submittedName>
</protein>
<dbReference type="EMBL" id="FTMN01000007">
    <property type="protein sequence ID" value="SIQ65113.1"/>
    <property type="molecule type" value="Genomic_DNA"/>
</dbReference>
<dbReference type="PANTHER" id="PTHR34606:SF15">
    <property type="entry name" value="BON DOMAIN-CONTAINING PROTEIN"/>
    <property type="match status" value="1"/>
</dbReference>
<reference evidence="3 4" key="1">
    <citation type="submission" date="2017-01" db="EMBL/GenBank/DDBJ databases">
        <authorList>
            <person name="Mah S.A."/>
            <person name="Swanson W.J."/>
            <person name="Moy G.W."/>
            <person name="Vacquier V.D."/>
        </authorList>
    </citation>
    <scope>NUCLEOTIDE SEQUENCE [LARGE SCALE GENOMIC DNA]</scope>
    <source>
        <strain evidence="3 4">DSM 7027</strain>
    </source>
</reference>
<feature type="chain" id="PRO_5012703934" evidence="1">
    <location>
        <begin position="26"/>
        <end position="184"/>
    </location>
</feature>
<dbReference type="InterPro" id="IPR051686">
    <property type="entry name" value="Lipoprotein_DolP"/>
</dbReference>
<feature type="domain" description="BON" evidence="2">
    <location>
        <begin position="33"/>
        <end position="101"/>
    </location>
</feature>
<feature type="domain" description="BON" evidence="2">
    <location>
        <begin position="115"/>
        <end position="183"/>
    </location>
</feature>
<organism evidence="3 4">
    <name type="scientific">Marinobacterium stanieri</name>
    <dbReference type="NCBI Taxonomy" id="49186"/>
    <lineage>
        <taxon>Bacteria</taxon>
        <taxon>Pseudomonadati</taxon>
        <taxon>Pseudomonadota</taxon>
        <taxon>Gammaproteobacteria</taxon>
        <taxon>Oceanospirillales</taxon>
        <taxon>Oceanospirillaceae</taxon>
        <taxon>Marinobacterium</taxon>
    </lineage>
</organism>
<sequence length="184" mass="19715">MNTLAKTMTAISLSGALLGANHALANDWKDQSHDAWLDGKAETVLLMNTNLNSFDINTDVNQGTVILSGKVANEVDKELAEELVEGIDGVQMVENELSVINDKNSTDSSLVSSMTDAKVTTVLKSRYMFESEVSAVDINIDTKEGVVTLNGQVASAAESDLAEAIARKTDDVKRVVNNLEVVQS</sequence>
<dbReference type="Pfam" id="PF04972">
    <property type="entry name" value="BON"/>
    <property type="match status" value="2"/>
</dbReference>
<dbReference type="Proteomes" id="UP000186895">
    <property type="component" value="Unassembled WGS sequence"/>
</dbReference>
<dbReference type="AlphaFoldDB" id="A0A1N6UHQ4"/>